<dbReference type="AlphaFoldDB" id="A0A6H1ZYV8"/>
<dbReference type="Gene3D" id="3.10.28.10">
    <property type="entry name" value="Homing endonucleases"/>
    <property type="match status" value="1"/>
</dbReference>
<evidence type="ECO:0008006" key="3">
    <source>
        <dbReference type="Google" id="ProtNLM"/>
    </source>
</evidence>
<reference evidence="1" key="1">
    <citation type="submission" date="2020-03" db="EMBL/GenBank/DDBJ databases">
        <title>The deep terrestrial virosphere.</title>
        <authorList>
            <person name="Holmfeldt K."/>
            <person name="Nilsson E."/>
            <person name="Simone D."/>
            <person name="Lopez-Fernandez M."/>
            <person name="Wu X."/>
            <person name="de Brujin I."/>
            <person name="Lundin D."/>
            <person name="Andersson A."/>
            <person name="Bertilsson S."/>
            <person name="Dopson M."/>
        </authorList>
    </citation>
    <scope>NUCLEOTIDE SEQUENCE</scope>
    <source>
        <strain evidence="1">TM448A02832</strain>
        <strain evidence="2">TM448B01937</strain>
    </source>
</reference>
<dbReference type="EMBL" id="MT144352">
    <property type="protein sequence ID" value="QJA52591.1"/>
    <property type="molecule type" value="Genomic_DNA"/>
</dbReference>
<dbReference type="EMBL" id="MT144848">
    <property type="protein sequence ID" value="QJI00385.1"/>
    <property type="molecule type" value="Genomic_DNA"/>
</dbReference>
<dbReference type="SUPFAM" id="SSF55608">
    <property type="entry name" value="Homing endonucleases"/>
    <property type="match status" value="1"/>
</dbReference>
<gene>
    <name evidence="1" type="ORF">TM448A02832_0004</name>
    <name evidence="2" type="ORF">TM448B01937_0003</name>
</gene>
<evidence type="ECO:0000313" key="1">
    <source>
        <dbReference type="EMBL" id="QJA52591.1"/>
    </source>
</evidence>
<protein>
    <recommendedName>
        <fullName evidence="3">Homing endonuclease</fullName>
    </recommendedName>
</protein>
<evidence type="ECO:0000313" key="2">
    <source>
        <dbReference type="EMBL" id="QJI00385.1"/>
    </source>
</evidence>
<organism evidence="1">
    <name type="scientific">viral metagenome</name>
    <dbReference type="NCBI Taxonomy" id="1070528"/>
    <lineage>
        <taxon>unclassified sequences</taxon>
        <taxon>metagenomes</taxon>
        <taxon>organismal metagenomes</taxon>
    </lineage>
</organism>
<proteinExistence type="predicted"/>
<dbReference type="InterPro" id="IPR027434">
    <property type="entry name" value="Homing_endonucl"/>
</dbReference>
<sequence>MDNQQERLEEQPLVIDLSWLAGVWESDGSFSLRSNNCRMKKKTYIQHAPLLQFVNTDPDIMLAVINILRRIQVGYYELWRLNEFNGGKKLKGELRISGIKRNQRLLTYLIPYLKGTKKKRAEVILEYCNERLSKPKYAKYGEQEFEIINKWQATQNEIKNIFLKSSETNTPNIGKMKIESELY</sequence>
<accession>A0A6H1ZYV8</accession>
<name>A0A6H1ZYV8_9ZZZZ</name>